<proteinExistence type="predicted"/>
<dbReference type="EMBL" id="AP022853">
    <property type="protein sequence ID" value="BCB28186.1"/>
    <property type="molecule type" value="Genomic_DNA"/>
</dbReference>
<gene>
    <name evidence="1" type="ORF">SKTS_30720</name>
</gene>
<keyword evidence="2" id="KW-1185">Reference proteome</keyword>
<sequence length="57" mass="6542">MTTTLDQRITGLEPGQEIRISGTNDLWVTAERSGNGMWLRFVRHTPNGFTVFKTTRF</sequence>
<evidence type="ECO:0000313" key="1">
    <source>
        <dbReference type="EMBL" id="BCB28186.1"/>
    </source>
</evidence>
<reference evidence="2" key="1">
    <citation type="submission" date="2020-03" db="EMBL/GenBank/DDBJ databases">
        <title>Complete genome sequence of sulfur-oxidizing bacterium skT11.</title>
        <authorList>
            <person name="Kanda M."/>
            <person name="Kojima H."/>
            <person name="Fukui M."/>
        </authorList>
    </citation>
    <scope>NUCLEOTIDE SEQUENCE [LARGE SCALE GENOMIC DNA]</scope>
    <source>
        <strain evidence="2">skT11</strain>
    </source>
</reference>
<accession>A0A6F8VGN8</accession>
<dbReference type="Proteomes" id="UP000502260">
    <property type="component" value="Chromosome"/>
</dbReference>
<organism evidence="1 2">
    <name type="scientific">Sulfurimicrobium lacus</name>
    <dbReference type="NCBI Taxonomy" id="2715678"/>
    <lineage>
        <taxon>Bacteria</taxon>
        <taxon>Pseudomonadati</taxon>
        <taxon>Pseudomonadota</taxon>
        <taxon>Betaproteobacteria</taxon>
        <taxon>Nitrosomonadales</taxon>
        <taxon>Sulfuricellaceae</taxon>
        <taxon>Sulfurimicrobium</taxon>
    </lineage>
</organism>
<name>A0A6F8VGN8_9PROT</name>
<protein>
    <submittedName>
        <fullName evidence="1">Uncharacterized protein</fullName>
    </submittedName>
</protein>
<dbReference type="AlphaFoldDB" id="A0A6F8VGN8"/>
<dbReference type="RefSeq" id="WP_173067138.1">
    <property type="nucleotide sequence ID" value="NZ_AP022853.1"/>
</dbReference>
<dbReference type="KEGG" id="slac:SKTS_30720"/>
<evidence type="ECO:0000313" key="2">
    <source>
        <dbReference type="Proteomes" id="UP000502260"/>
    </source>
</evidence>